<dbReference type="InterPro" id="IPR008327">
    <property type="entry name" value="Sig_transdc_resp-reg_antiterm"/>
</dbReference>
<evidence type="ECO:0000313" key="2">
    <source>
        <dbReference type="EMBL" id="HIR13258.1"/>
    </source>
</evidence>
<dbReference type="Gene3D" id="1.10.10.10">
    <property type="entry name" value="Winged helix-like DNA-binding domain superfamily/Winged helix DNA-binding domain"/>
    <property type="match status" value="1"/>
</dbReference>
<reference evidence="2" key="2">
    <citation type="journal article" date="2021" name="PeerJ">
        <title>Extensive microbial diversity within the chicken gut microbiome revealed by metagenomics and culture.</title>
        <authorList>
            <person name="Gilroy R."/>
            <person name="Ravi A."/>
            <person name="Getino M."/>
            <person name="Pursley I."/>
            <person name="Horton D.L."/>
            <person name="Alikhan N.F."/>
            <person name="Baker D."/>
            <person name="Gharbi K."/>
            <person name="Hall N."/>
            <person name="Watson M."/>
            <person name="Adriaenssens E.M."/>
            <person name="Foster-Nyarko E."/>
            <person name="Jarju S."/>
            <person name="Secka A."/>
            <person name="Antonio M."/>
            <person name="Oren A."/>
            <person name="Chaudhuri R.R."/>
            <person name="La Ragione R."/>
            <person name="Hildebrand F."/>
            <person name="Pallen M.J."/>
        </authorList>
    </citation>
    <scope>NUCLEOTIDE SEQUENCE</scope>
    <source>
        <strain evidence="2">ChiSjej4B22-8148</strain>
    </source>
</reference>
<dbReference type="InterPro" id="IPR011006">
    <property type="entry name" value="CheY-like_superfamily"/>
</dbReference>
<dbReference type="SMART" id="SM01012">
    <property type="entry name" value="ANTAR"/>
    <property type="match status" value="1"/>
</dbReference>
<sequence>MANIVVLFPKLEDAKSIRNLLTRRGYPVSSVCTSGAQALAAADHLGSGIIVCGYKFPDMIYEELYENVAPAFEMLLVASARALSGGVREGVVGVTMPLKAQELLESLEMIVSSQERRRRRKKTIPPKRSERERKLIEDAKALLMERNHMTEEEAHRYLQKTSMDSGTNMAETAEMLFSLMQI</sequence>
<accession>A0A9D1DA33</accession>
<dbReference type="SUPFAM" id="SSF52172">
    <property type="entry name" value="CheY-like"/>
    <property type="match status" value="1"/>
</dbReference>
<evidence type="ECO:0000259" key="1">
    <source>
        <dbReference type="PROSITE" id="PS50921"/>
    </source>
</evidence>
<dbReference type="Pfam" id="PF03861">
    <property type="entry name" value="ANTAR"/>
    <property type="match status" value="1"/>
</dbReference>
<dbReference type="InterPro" id="IPR036388">
    <property type="entry name" value="WH-like_DNA-bd_sf"/>
</dbReference>
<dbReference type="InterPro" id="IPR005561">
    <property type="entry name" value="ANTAR"/>
</dbReference>
<dbReference type="GO" id="GO:0003723">
    <property type="term" value="F:RNA binding"/>
    <property type="evidence" value="ECO:0007669"/>
    <property type="project" value="InterPro"/>
</dbReference>
<gene>
    <name evidence="2" type="ORF">IAB31_04965</name>
</gene>
<evidence type="ECO:0000313" key="3">
    <source>
        <dbReference type="Proteomes" id="UP000886757"/>
    </source>
</evidence>
<dbReference type="PIRSF" id="PIRSF036382">
    <property type="entry name" value="RR_antiterm"/>
    <property type="match status" value="1"/>
</dbReference>
<dbReference type="PROSITE" id="PS50921">
    <property type="entry name" value="ANTAR"/>
    <property type="match status" value="1"/>
</dbReference>
<proteinExistence type="predicted"/>
<name>A0A9D1DA33_9FIRM</name>
<comment type="caution">
    <text evidence="2">The sequence shown here is derived from an EMBL/GenBank/DDBJ whole genome shotgun (WGS) entry which is preliminary data.</text>
</comment>
<dbReference type="AlphaFoldDB" id="A0A9D1DA33"/>
<reference evidence="2" key="1">
    <citation type="submission" date="2020-10" db="EMBL/GenBank/DDBJ databases">
        <authorList>
            <person name="Gilroy R."/>
        </authorList>
    </citation>
    <scope>NUCLEOTIDE SEQUENCE</scope>
    <source>
        <strain evidence="2">ChiSjej4B22-8148</strain>
    </source>
</reference>
<feature type="domain" description="ANTAR" evidence="1">
    <location>
        <begin position="116"/>
        <end position="177"/>
    </location>
</feature>
<protein>
    <submittedName>
        <fullName evidence="2">ANTAR domain-containing protein</fullName>
    </submittedName>
</protein>
<organism evidence="2 3">
    <name type="scientific">Candidatus Choladousia intestinavium</name>
    <dbReference type="NCBI Taxonomy" id="2840727"/>
    <lineage>
        <taxon>Bacteria</taxon>
        <taxon>Bacillati</taxon>
        <taxon>Bacillota</taxon>
        <taxon>Clostridia</taxon>
        <taxon>Lachnospirales</taxon>
        <taxon>Lachnospiraceae</taxon>
        <taxon>Lachnospiraceae incertae sedis</taxon>
        <taxon>Candidatus Choladousia</taxon>
    </lineage>
</organism>
<dbReference type="EMBL" id="DVGK01000058">
    <property type="protein sequence ID" value="HIR13258.1"/>
    <property type="molecule type" value="Genomic_DNA"/>
</dbReference>
<dbReference type="Proteomes" id="UP000886757">
    <property type="component" value="Unassembled WGS sequence"/>
</dbReference>